<evidence type="ECO:0000259" key="1">
    <source>
        <dbReference type="Pfam" id="PF20097"/>
    </source>
</evidence>
<accession>A0A9D2RC55</accession>
<feature type="domain" description="DUF6487" evidence="1">
    <location>
        <begin position="3"/>
        <end position="66"/>
    </location>
</feature>
<dbReference type="InterPro" id="IPR045504">
    <property type="entry name" value="DUF6487"/>
</dbReference>
<evidence type="ECO:0000313" key="3">
    <source>
        <dbReference type="Proteomes" id="UP000823909"/>
    </source>
</evidence>
<proteinExistence type="predicted"/>
<dbReference type="Proteomes" id="UP000823909">
    <property type="component" value="Unassembled WGS sequence"/>
</dbReference>
<comment type="caution">
    <text evidence="2">The sequence shown here is derived from an EMBL/GenBank/DDBJ whole genome shotgun (WGS) entry which is preliminary data.</text>
</comment>
<evidence type="ECO:0000313" key="2">
    <source>
        <dbReference type="EMBL" id="HJD42298.1"/>
    </source>
</evidence>
<organism evidence="2 3">
    <name type="scientific">Candidatus Mediterraneibacter quadrami</name>
    <dbReference type="NCBI Taxonomy" id="2838684"/>
    <lineage>
        <taxon>Bacteria</taxon>
        <taxon>Bacillati</taxon>
        <taxon>Bacillota</taxon>
        <taxon>Clostridia</taxon>
        <taxon>Lachnospirales</taxon>
        <taxon>Lachnospiraceae</taxon>
        <taxon>Mediterraneibacter</taxon>
    </lineage>
</organism>
<dbReference type="Pfam" id="PF20097">
    <property type="entry name" value="DUF6487"/>
    <property type="match status" value="1"/>
</dbReference>
<reference evidence="2" key="2">
    <citation type="submission" date="2021-04" db="EMBL/GenBank/DDBJ databases">
        <authorList>
            <person name="Gilroy R."/>
        </authorList>
    </citation>
    <scope>NUCLEOTIDE SEQUENCE</scope>
    <source>
        <strain evidence="2">ChiBcec15-3976</strain>
    </source>
</reference>
<name>A0A9D2RC55_9FIRM</name>
<dbReference type="AlphaFoldDB" id="A0A9D2RC55"/>
<gene>
    <name evidence="2" type="ORF">H9910_04730</name>
</gene>
<reference evidence="2" key="1">
    <citation type="journal article" date="2021" name="PeerJ">
        <title>Extensive microbial diversity within the chicken gut microbiome revealed by metagenomics and culture.</title>
        <authorList>
            <person name="Gilroy R."/>
            <person name="Ravi A."/>
            <person name="Getino M."/>
            <person name="Pursley I."/>
            <person name="Horton D.L."/>
            <person name="Alikhan N.F."/>
            <person name="Baker D."/>
            <person name="Gharbi K."/>
            <person name="Hall N."/>
            <person name="Watson M."/>
            <person name="Adriaenssens E.M."/>
            <person name="Foster-Nyarko E."/>
            <person name="Jarju S."/>
            <person name="Secka A."/>
            <person name="Antonio M."/>
            <person name="Oren A."/>
            <person name="Chaudhuri R.R."/>
            <person name="La Ragione R."/>
            <person name="Hildebrand F."/>
            <person name="Pallen M.J."/>
        </authorList>
    </citation>
    <scope>NUCLEOTIDE SEQUENCE</scope>
    <source>
        <strain evidence="2">ChiBcec15-3976</strain>
    </source>
</reference>
<protein>
    <recommendedName>
        <fullName evidence="1">DUF6487 domain-containing protein</fullName>
    </recommendedName>
</protein>
<dbReference type="EMBL" id="DWUU01000027">
    <property type="protein sequence ID" value="HJD42298.1"/>
    <property type="molecule type" value="Genomic_DNA"/>
</dbReference>
<sequence length="66" mass="7354">MKCPFCGYEMQEGKICALGAAMEWKDAGGTDAFRLNSEPAVVARMNGDRIAGYRCEKCKKIIVEYQ</sequence>